<feature type="modified residue" description="4-aspartylphosphate" evidence="6">
    <location>
        <position position="83"/>
    </location>
</feature>
<evidence type="ECO:0000313" key="10">
    <source>
        <dbReference type="Proteomes" id="UP000011519"/>
    </source>
</evidence>
<dbReference type="InterPro" id="IPR039420">
    <property type="entry name" value="WalR-like"/>
</dbReference>
<dbReference type="STRING" id="1227493.C483_11558"/>
<feature type="domain" description="Response regulatory" evidence="8">
    <location>
        <begin position="12"/>
        <end position="148"/>
    </location>
</feature>
<dbReference type="InterPro" id="IPR001789">
    <property type="entry name" value="Sig_transdc_resp-reg_receiver"/>
</dbReference>
<dbReference type="PANTHER" id="PTHR48111">
    <property type="entry name" value="REGULATOR OF RPOS"/>
    <property type="match status" value="1"/>
</dbReference>
<dbReference type="PATRIC" id="fig|1227493.4.peg.2310"/>
<evidence type="ECO:0000313" key="9">
    <source>
        <dbReference type="EMBL" id="ELY90144.1"/>
    </source>
</evidence>
<dbReference type="SMART" id="SM00448">
    <property type="entry name" value="REC"/>
    <property type="match status" value="1"/>
</dbReference>
<evidence type="ECO:0000256" key="1">
    <source>
        <dbReference type="ARBA" id="ARBA00022553"/>
    </source>
</evidence>
<dbReference type="GO" id="GO:0000156">
    <property type="term" value="F:phosphorelay response regulator activity"/>
    <property type="evidence" value="ECO:0007669"/>
    <property type="project" value="TreeGrafter"/>
</dbReference>
<dbReference type="GO" id="GO:0000976">
    <property type="term" value="F:transcription cis-regulatory region binding"/>
    <property type="evidence" value="ECO:0007669"/>
    <property type="project" value="TreeGrafter"/>
</dbReference>
<evidence type="ECO:0000256" key="3">
    <source>
        <dbReference type="ARBA" id="ARBA00023015"/>
    </source>
</evidence>
<feature type="region of interest" description="Disordered" evidence="7">
    <location>
        <begin position="309"/>
        <end position="338"/>
    </location>
</feature>
<proteinExistence type="predicted"/>
<keyword evidence="3" id="KW-0805">Transcription regulation</keyword>
<keyword evidence="4" id="KW-0238">DNA-binding</keyword>
<name>L9ZUZ4_9EURY</name>
<evidence type="ECO:0000256" key="7">
    <source>
        <dbReference type="SAM" id="MobiDB-lite"/>
    </source>
</evidence>
<dbReference type="GO" id="GO:0032993">
    <property type="term" value="C:protein-DNA complex"/>
    <property type="evidence" value="ECO:0007669"/>
    <property type="project" value="TreeGrafter"/>
</dbReference>
<dbReference type="SUPFAM" id="SSF52172">
    <property type="entry name" value="CheY-like"/>
    <property type="match status" value="1"/>
</dbReference>
<keyword evidence="2" id="KW-0902">Two-component regulatory system</keyword>
<dbReference type="GO" id="GO:0005829">
    <property type="term" value="C:cytosol"/>
    <property type="evidence" value="ECO:0007669"/>
    <property type="project" value="TreeGrafter"/>
</dbReference>
<keyword evidence="10" id="KW-1185">Reference proteome</keyword>
<keyword evidence="1 6" id="KW-0597">Phosphoprotein</keyword>
<dbReference type="PANTHER" id="PTHR48111:SF1">
    <property type="entry name" value="TWO-COMPONENT RESPONSE REGULATOR ORR33"/>
    <property type="match status" value="1"/>
</dbReference>
<evidence type="ECO:0000256" key="4">
    <source>
        <dbReference type="ARBA" id="ARBA00023125"/>
    </source>
</evidence>
<dbReference type="InterPro" id="IPR011006">
    <property type="entry name" value="CheY-like_superfamily"/>
</dbReference>
<comment type="caution">
    <text evidence="9">The sequence shown here is derived from an EMBL/GenBank/DDBJ whole genome shotgun (WGS) entry which is preliminary data.</text>
</comment>
<evidence type="ECO:0000259" key="8">
    <source>
        <dbReference type="PROSITE" id="PS50110"/>
    </source>
</evidence>
<reference evidence="9 10" key="1">
    <citation type="journal article" date="2014" name="PLoS Genet.">
        <title>Phylogenetically driven sequencing of extremely halophilic archaea reveals strategies for static and dynamic osmo-response.</title>
        <authorList>
            <person name="Becker E.A."/>
            <person name="Seitzer P.M."/>
            <person name="Tritt A."/>
            <person name="Larsen D."/>
            <person name="Krusor M."/>
            <person name="Yao A.I."/>
            <person name="Wu D."/>
            <person name="Madern D."/>
            <person name="Eisen J.A."/>
            <person name="Darling A.E."/>
            <person name="Facciotti M.T."/>
        </authorList>
    </citation>
    <scope>NUCLEOTIDE SEQUENCE [LARGE SCALE GENOMIC DNA]</scope>
    <source>
        <strain evidence="9 10">JCM 10989</strain>
    </source>
</reference>
<keyword evidence="5" id="KW-0804">Transcription</keyword>
<sequence>MTAPSALAGGQSILLVEDDDLQARLYRTMLQHLSKLEDTPLESASVEHVETLAEARSAIGTPETDDTTTAETTTCPFDLILLDLNLPDSSRLDTLTSVLEDTHEIPVVVLTAMDDTELGQRAVERGAQDYLMKEHVTPRLLGQAVRYAIERQRRLAEIERQRRELALLHWHVRHEYRDDAAVILGWAAELSPSDPDTQRTVSRIVDAGEHIVDLTDSIGALVQAIETPNPVLESVALEPVLEIAIDRLETRYGDVTFECDPTSEEDVRVQADRFLGIVVRAVVYTLVEYSNVSQQRIVLRPFRTEQEMERCVESESGPEPESERTDTESGRRITNTDGWGGDGISAGFDLVAPTLEKPVLEATVDELREGNDIESVLVQTFLDRYGGEVGVVHPADGDGEPVLCIELNAAE</sequence>
<accession>L9ZUZ4</accession>
<dbReference type="Proteomes" id="UP000011519">
    <property type="component" value="Unassembled WGS sequence"/>
</dbReference>
<dbReference type="PROSITE" id="PS50110">
    <property type="entry name" value="RESPONSE_REGULATORY"/>
    <property type="match status" value="1"/>
</dbReference>
<evidence type="ECO:0000256" key="2">
    <source>
        <dbReference type="ARBA" id="ARBA00023012"/>
    </source>
</evidence>
<dbReference type="RefSeq" id="WP_006653495.1">
    <property type="nucleotide sequence ID" value="NZ_AOIM01000035.1"/>
</dbReference>
<dbReference type="Pfam" id="PF00072">
    <property type="entry name" value="Response_reg"/>
    <property type="match status" value="1"/>
</dbReference>
<evidence type="ECO:0000256" key="6">
    <source>
        <dbReference type="PROSITE-ProRule" id="PRU00169"/>
    </source>
</evidence>
<dbReference type="GO" id="GO:0006355">
    <property type="term" value="P:regulation of DNA-templated transcription"/>
    <property type="evidence" value="ECO:0007669"/>
    <property type="project" value="TreeGrafter"/>
</dbReference>
<dbReference type="Gene3D" id="3.40.50.2300">
    <property type="match status" value="1"/>
</dbReference>
<feature type="compositionally biased region" description="Basic and acidic residues" evidence="7">
    <location>
        <begin position="321"/>
        <end position="331"/>
    </location>
</feature>
<dbReference type="EMBL" id="AOIM01000035">
    <property type="protein sequence ID" value="ELY90144.1"/>
    <property type="molecule type" value="Genomic_DNA"/>
</dbReference>
<organism evidence="9 10">
    <name type="scientific">Natrialba hulunbeirensis JCM 10989</name>
    <dbReference type="NCBI Taxonomy" id="1227493"/>
    <lineage>
        <taxon>Archaea</taxon>
        <taxon>Methanobacteriati</taxon>
        <taxon>Methanobacteriota</taxon>
        <taxon>Stenosarchaea group</taxon>
        <taxon>Halobacteria</taxon>
        <taxon>Halobacteriales</taxon>
        <taxon>Natrialbaceae</taxon>
        <taxon>Natrialba</taxon>
    </lineage>
</organism>
<protein>
    <submittedName>
        <fullName evidence="9">Response regulator receiver protein</fullName>
    </submittedName>
</protein>
<dbReference type="OrthoDB" id="3369at2157"/>
<dbReference type="AlphaFoldDB" id="L9ZUZ4"/>
<evidence type="ECO:0000256" key="5">
    <source>
        <dbReference type="ARBA" id="ARBA00023163"/>
    </source>
</evidence>
<gene>
    <name evidence="9" type="ORF">C483_11558</name>
</gene>